<keyword evidence="8" id="KW-1185">Reference proteome</keyword>
<gene>
    <name evidence="7" type="ORF">CFOL_v3_29653</name>
</gene>
<evidence type="ECO:0000256" key="2">
    <source>
        <dbReference type="ARBA" id="ARBA00023015"/>
    </source>
</evidence>
<dbReference type="AlphaFoldDB" id="A0A1Q3D151"/>
<dbReference type="GO" id="GO:0003677">
    <property type="term" value="F:DNA binding"/>
    <property type="evidence" value="ECO:0007669"/>
    <property type="project" value="UniProtKB-KW"/>
</dbReference>
<evidence type="ECO:0000256" key="6">
    <source>
        <dbReference type="SAM" id="MobiDB-lite"/>
    </source>
</evidence>
<dbReference type="Gene3D" id="2.40.330.10">
    <property type="entry name" value="DNA-binding pseudobarrel domain"/>
    <property type="match status" value="1"/>
</dbReference>
<sequence length="261" mass="29553">MAASSKSNPPQKETKQEEPQYKTDTTIFTGKIDVYVPANVHGEIYAKKSLLKRCFDDEEKPKKWKKPKKNIKDLGFVEMGRLEPPPPPMSQELKKHIEAMNGTDPVLVIQKKLFKTDLSARHNRLLIPILQTRKEFLTVDERRGLERGEGITLRFIEPCLDEDVLVLKKWAQKTTSNYVLIKNWYRIVNKKKNMLLLDAVVQFYAFRIGTHLCGALAIVRDGNYKEITSTDHGTGESSGNNNSNGSSTSNSNSNSSSVTQN</sequence>
<evidence type="ECO:0000256" key="3">
    <source>
        <dbReference type="ARBA" id="ARBA00023125"/>
    </source>
</evidence>
<dbReference type="InterPro" id="IPR015300">
    <property type="entry name" value="DNA-bd_pseudobarrel_sf"/>
</dbReference>
<dbReference type="SUPFAM" id="SSF101936">
    <property type="entry name" value="DNA-binding pseudobarrel domain"/>
    <property type="match status" value="1"/>
</dbReference>
<evidence type="ECO:0000313" key="7">
    <source>
        <dbReference type="EMBL" id="GAV86220.1"/>
    </source>
</evidence>
<keyword evidence="3" id="KW-0238">DNA-binding</keyword>
<feature type="compositionally biased region" description="Polar residues" evidence="6">
    <location>
        <begin position="1"/>
        <end position="11"/>
    </location>
</feature>
<dbReference type="Pfam" id="PF03754">
    <property type="entry name" value="At2g31720-like"/>
    <property type="match status" value="1"/>
</dbReference>
<accession>A0A1Q3D151</accession>
<feature type="region of interest" description="Disordered" evidence="6">
    <location>
        <begin position="1"/>
        <end position="23"/>
    </location>
</feature>
<dbReference type="Proteomes" id="UP000187406">
    <property type="component" value="Unassembled WGS sequence"/>
</dbReference>
<name>A0A1Q3D151_CEPFO</name>
<dbReference type="InParanoid" id="A0A1Q3D151"/>
<proteinExistence type="predicted"/>
<keyword evidence="2" id="KW-0805">Transcription regulation</keyword>
<dbReference type="PANTHER" id="PTHR31541:SF25">
    <property type="entry name" value="GAMMA-GLIADIN B"/>
    <property type="match status" value="1"/>
</dbReference>
<protein>
    <submittedName>
        <fullName evidence="7">DUF313 domain-containing protein</fullName>
    </submittedName>
</protein>
<reference evidence="8" key="1">
    <citation type="submission" date="2016-04" db="EMBL/GenBank/DDBJ databases">
        <title>Cephalotus genome sequencing.</title>
        <authorList>
            <person name="Fukushima K."/>
            <person name="Hasebe M."/>
            <person name="Fang X."/>
        </authorList>
    </citation>
    <scope>NUCLEOTIDE SEQUENCE [LARGE SCALE GENOMIC DNA]</scope>
    <source>
        <strain evidence="8">cv. St1</strain>
    </source>
</reference>
<evidence type="ECO:0000256" key="1">
    <source>
        <dbReference type="ARBA" id="ARBA00004123"/>
    </source>
</evidence>
<dbReference type="PANTHER" id="PTHR31541">
    <property type="entry name" value="B3 DOMAIN PLANT PROTEIN-RELATED"/>
    <property type="match status" value="1"/>
</dbReference>
<evidence type="ECO:0000256" key="4">
    <source>
        <dbReference type="ARBA" id="ARBA00023163"/>
    </source>
</evidence>
<evidence type="ECO:0000313" key="8">
    <source>
        <dbReference type="Proteomes" id="UP000187406"/>
    </source>
</evidence>
<dbReference type="GO" id="GO:0005634">
    <property type="term" value="C:nucleus"/>
    <property type="evidence" value="ECO:0007669"/>
    <property type="project" value="UniProtKB-SubCell"/>
</dbReference>
<feature type="region of interest" description="Disordered" evidence="6">
    <location>
        <begin position="229"/>
        <end position="261"/>
    </location>
</feature>
<comment type="subcellular location">
    <subcellularLocation>
        <location evidence="1">Nucleus</location>
    </subcellularLocation>
</comment>
<keyword evidence="5" id="KW-0539">Nucleus</keyword>
<dbReference type="EMBL" id="BDDD01003822">
    <property type="protein sequence ID" value="GAV86220.1"/>
    <property type="molecule type" value="Genomic_DNA"/>
</dbReference>
<keyword evidence="4" id="KW-0804">Transcription</keyword>
<feature type="compositionally biased region" description="Low complexity" evidence="6">
    <location>
        <begin position="237"/>
        <end position="261"/>
    </location>
</feature>
<evidence type="ECO:0000256" key="5">
    <source>
        <dbReference type="ARBA" id="ARBA00023242"/>
    </source>
</evidence>
<organism evidence="7 8">
    <name type="scientific">Cephalotus follicularis</name>
    <name type="common">Albany pitcher plant</name>
    <dbReference type="NCBI Taxonomy" id="3775"/>
    <lineage>
        <taxon>Eukaryota</taxon>
        <taxon>Viridiplantae</taxon>
        <taxon>Streptophyta</taxon>
        <taxon>Embryophyta</taxon>
        <taxon>Tracheophyta</taxon>
        <taxon>Spermatophyta</taxon>
        <taxon>Magnoliopsida</taxon>
        <taxon>eudicotyledons</taxon>
        <taxon>Gunneridae</taxon>
        <taxon>Pentapetalae</taxon>
        <taxon>rosids</taxon>
        <taxon>fabids</taxon>
        <taxon>Oxalidales</taxon>
        <taxon>Cephalotaceae</taxon>
        <taxon>Cephalotus</taxon>
    </lineage>
</organism>
<dbReference type="InterPro" id="IPR005508">
    <property type="entry name" value="At2g31720-like"/>
</dbReference>
<feature type="compositionally biased region" description="Basic and acidic residues" evidence="6">
    <location>
        <begin position="12"/>
        <end position="21"/>
    </location>
</feature>
<comment type="caution">
    <text evidence="7">The sequence shown here is derived from an EMBL/GenBank/DDBJ whole genome shotgun (WGS) entry which is preliminary data.</text>
</comment>
<dbReference type="OrthoDB" id="1935604at2759"/>